<gene>
    <name evidence="2" type="ORF">MEG1DRAFT_01673</name>
</gene>
<reference evidence="2 3" key="1">
    <citation type="submission" date="2014-03" db="EMBL/GenBank/DDBJ databases">
        <title>Draft Genome of Photorhabdus temperata Meg1.</title>
        <authorList>
            <person name="Hurst S.G.IV."/>
            <person name="Morris K."/>
            <person name="Thomas K."/>
            <person name="Tisa L.S."/>
        </authorList>
    </citation>
    <scope>NUCLEOTIDE SEQUENCE [LARGE SCALE GENOMIC DNA]</scope>
    <source>
        <strain evidence="2 3">Meg1</strain>
    </source>
</reference>
<name>A0A081RY95_PHOTE</name>
<dbReference type="PANTHER" id="PTHR33627:SF1">
    <property type="entry name" value="TRANSPOSASE"/>
    <property type="match status" value="1"/>
</dbReference>
<dbReference type="InterPro" id="IPR039365">
    <property type="entry name" value="IS701-like"/>
</dbReference>
<accession>A0A081RY95</accession>
<evidence type="ECO:0000313" key="2">
    <source>
        <dbReference type="EMBL" id="KER03648.1"/>
    </source>
</evidence>
<dbReference type="EMBL" id="JGVH01000025">
    <property type="protein sequence ID" value="KER03648.1"/>
    <property type="molecule type" value="Genomic_DNA"/>
</dbReference>
<evidence type="ECO:0000259" key="1">
    <source>
        <dbReference type="Pfam" id="PF13546"/>
    </source>
</evidence>
<feature type="domain" description="Transposase IS701-like DDE" evidence="1">
    <location>
        <begin position="29"/>
        <end position="174"/>
    </location>
</feature>
<dbReference type="NCBIfam" id="NF033540">
    <property type="entry name" value="transpos_IS701"/>
    <property type="match status" value="1"/>
</dbReference>
<evidence type="ECO:0000313" key="3">
    <source>
        <dbReference type="Proteomes" id="UP000028002"/>
    </source>
</evidence>
<organism evidence="2 3">
    <name type="scientific">Photorhabdus temperata subsp. temperata Meg1</name>
    <dbReference type="NCBI Taxonomy" id="1393735"/>
    <lineage>
        <taxon>Bacteria</taxon>
        <taxon>Pseudomonadati</taxon>
        <taxon>Pseudomonadota</taxon>
        <taxon>Gammaproteobacteria</taxon>
        <taxon>Enterobacterales</taxon>
        <taxon>Morganellaceae</taxon>
        <taxon>Photorhabdus</taxon>
    </lineage>
</organism>
<dbReference type="InterPro" id="IPR038721">
    <property type="entry name" value="IS701-like_DDE_dom"/>
</dbReference>
<dbReference type="Pfam" id="PF13546">
    <property type="entry name" value="DDE_5"/>
    <property type="match status" value="1"/>
</dbReference>
<proteinExistence type="predicted"/>
<sequence>MHLPTNAWEQELRSLHTRLAPLFYHPGPQQRSLAYLRGLLSDVERKNGWQLAEWIGERTPDGIQHLLERARWDVDVARDILRDYVTEHLGDEHGVLIVDETGFIKKGAHSAGVQRQYSGTAGRVENSQIGVFLCYAGQGGHAFIDRALYLPKPWTDDRPRCDAAGIPDSATFATTATRPADAGTRITLPLGDGRCRLWSGSSPALLAGVPISTVCAGDPQK</sequence>
<dbReference type="PANTHER" id="PTHR33627">
    <property type="entry name" value="TRANSPOSASE"/>
    <property type="match status" value="1"/>
</dbReference>
<dbReference type="PATRIC" id="fig|1393735.3.peg.1717"/>
<comment type="caution">
    <text evidence="2">The sequence shown here is derived from an EMBL/GenBank/DDBJ whole genome shotgun (WGS) entry which is preliminary data.</text>
</comment>
<protein>
    <submittedName>
        <fullName evidence="2">Transposase family protein</fullName>
    </submittedName>
</protein>
<dbReference type="AlphaFoldDB" id="A0A081RY95"/>
<dbReference type="Proteomes" id="UP000028002">
    <property type="component" value="Unassembled WGS sequence"/>
</dbReference>